<dbReference type="EMBL" id="JACGCI010000008">
    <property type="protein sequence ID" value="KAF6761908.1"/>
    <property type="molecule type" value="Genomic_DNA"/>
</dbReference>
<feature type="compositionally biased region" description="Polar residues" evidence="1">
    <location>
        <begin position="408"/>
        <end position="424"/>
    </location>
</feature>
<feature type="region of interest" description="Disordered" evidence="1">
    <location>
        <begin position="194"/>
        <end position="235"/>
    </location>
</feature>
<reference evidence="2 3" key="1">
    <citation type="submission" date="2020-07" db="EMBL/GenBank/DDBJ databases">
        <title>Comparative genomics of pyrophilous fungi reveals a link between fire events and developmental genes.</title>
        <authorList>
            <consortium name="DOE Joint Genome Institute"/>
            <person name="Steindorff A.S."/>
            <person name="Carver A."/>
            <person name="Calhoun S."/>
            <person name="Stillman K."/>
            <person name="Liu H."/>
            <person name="Lipzen A."/>
            <person name="Pangilinan J."/>
            <person name="Labutti K."/>
            <person name="Bruns T.D."/>
            <person name="Grigoriev I.V."/>
        </authorList>
    </citation>
    <scope>NUCLEOTIDE SEQUENCE [LARGE SCALE GENOMIC DNA]</scope>
    <source>
        <strain evidence="2 3">CBS 144469</strain>
    </source>
</reference>
<organism evidence="2 3">
    <name type="scientific">Ephemerocybe angulata</name>
    <dbReference type="NCBI Taxonomy" id="980116"/>
    <lineage>
        <taxon>Eukaryota</taxon>
        <taxon>Fungi</taxon>
        <taxon>Dikarya</taxon>
        <taxon>Basidiomycota</taxon>
        <taxon>Agaricomycotina</taxon>
        <taxon>Agaricomycetes</taxon>
        <taxon>Agaricomycetidae</taxon>
        <taxon>Agaricales</taxon>
        <taxon>Agaricineae</taxon>
        <taxon>Psathyrellaceae</taxon>
        <taxon>Ephemerocybe</taxon>
    </lineage>
</organism>
<gene>
    <name evidence="2" type="ORF">DFP72DRAFT_877406</name>
</gene>
<sequence>MTSTGTEIVVGDVQLKATPPQNNTAPTTANTTVDTRLTFPRDFPKVPPSGVAIIPFSAFEERGICDEPRADDPEELEVDRLGIPTIAMKSEHATDKCKTRTRRIKKAKEAKIKYLEKGLAVPWWVQWEDNESMRIAKPTNASDSRMSKFLNAAADFRSGRKWPALTNSQIDPTYLWTMMRVFMGIEGIAKKNDRPSRKKVFKTAEPTTFSEDEDDEDDDSDMDQDDFSDGEAAMPADGRREKKAFHFMNDPEKMTRIFLSSYVRAKGIIWSKINLEQTPRLMQFWLQFLLRSRTLPRSDVGLRAAIEVCKQALLELPLTSDLSSSLPDELSQGFHQCWGSKAEVFRPLGDSDPDWLIQLKENNENVAAANERAQIQAASEAEPAPESRQVEEKKEAEDEGGVADAGWGSTNNAEGQWNSSSNWGNAPESGGWGSNAPDSGGWGQADGWNSESLEQAALEDQATNQWITAPEALPSVMRFLGPTVLPLTHTTGIVEQSLRRITDLIPIPTNIPPKTAVSDEPYVADPAGVEADLERKFPKMVLSPWLNWDGGEEPAYSNPTILSTSQGPVVEPPYKVKTEDAESTVTPKPHDPGNDPITVLVDPLVFEKLVKGVCLAATWVQIVRQPVEAGSAAPKKKKKGKKKGPANFWYLEAVAGVYPSYWTPKSS</sequence>
<keyword evidence="3" id="KW-1185">Reference proteome</keyword>
<accession>A0A8H6IAH9</accession>
<feature type="region of interest" description="Disordered" evidence="1">
    <location>
        <begin position="372"/>
        <end position="448"/>
    </location>
</feature>
<evidence type="ECO:0000313" key="2">
    <source>
        <dbReference type="EMBL" id="KAF6761908.1"/>
    </source>
</evidence>
<dbReference type="AlphaFoldDB" id="A0A8H6IAH9"/>
<comment type="caution">
    <text evidence="2">The sequence shown here is derived from an EMBL/GenBank/DDBJ whole genome shotgun (WGS) entry which is preliminary data.</text>
</comment>
<feature type="compositionally biased region" description="Acidic residues" evidence="1">
    <location>
        <begin position="210"/>
        <end position="229"/>
    </location>
</feature>
<evidence type="ECO:0000313" key="3">
    <source>
        <dbReference type="Proteomes" id="UP000521943"/>
    </source>
</evidence>
<dbReference type="OrthoDB" id="435402at2759"/>
<feature type="compositionally biased region" description="Low complexity" evidence="1">
    <location>
        <begin position="372"/>
        <end position="387"/>
    </location>
</feature>
<evidence type="ECO:0000256" key="1">
    <source>
        <dbReference type="SAM" id="MobiDB-lite"/>
    </source>
</evidence>
<proteinExistence type="predicted"/>
<name>A0A8H6IAH9_9AGAR</name>
<dbReference type="Proteomes" id="UP000521943">
    <property type="component" value="Unassembled WGS sequence"/>
</dbReference>
<protein>
    <submittedName>
        <fullName evidence="2">Uncharacterized protein</fullName>
    </submittedName>
</protein>